<keyword evidence="2" id="KW-1185">Reference proteome</keyword>
<proteinExistence type="predicted"/>
<gene>
    <name evidence="1" type="ORF">CSSPJE1EN1_LOCUS15165</name>
</gene>
<dbReference type="Proteomes" id="UP001497444">
    <property type="component" value="Chromosome 2"/>
</dbReference>
<reference evidence="1 2" key="1">
    <citation type="submission" date="2024-02" db="EMBL/GenBank/DDBJ databases">
        <authorList>
            <consortium name="ELIXIR-Norway"/>
            <consortium name="Elixir Norway"/>
        </authorList>
    </citation>
    <scope>NUCLEOTIDE SEQUENCE [LARGE SCALE GENOMIC DNA]</scope>
</reference>
<accession>A0ABP0WTC7</accession>
<organism evidence="1 2">
    <name type="scientific">Sphagnum jensenii</name>
    <dbReference type="NCBI Taxonomy" id="128206"/>
    <lineage>
        <taxon>Eukaryota</taxon>
        <taxon>Viridiplantae</taxon>
        <taxon>Streptophyta</taxon>
        <taxon>Embryophyta</taxon>
        <taxon>Bryophyta</taxon>
        <taxon>Sphagnophytina</taxon>
        <taxon>Sphagnopsida</taxon>
        <taxon>Sphagnales</taxon>
        <taxon>Sphagnaceae</taxon>
        <taxon>Sphagnum</taxon>
    </lineage>
</organism>
<name>A0ABP0WTC7_9BRYO</name>
<sequence>MAGTSGGGFGSRGGDNNEERLRKMVADHLRASELFAIDTRTPEGLASLTAILGQALQAGLTAGEAQREEEARKAAEAKAVEKKRKKDERATTGALSPRTLEKKRRKDERDAIRKEKLDLKKKEEERKKLPLITLAEEGIPTELAYTGAKSTIRHIVSTNFARGVEWGTLSKAEQKRVINQVKGAFRNGGELDSQWIVDKISNSMSQARYHDRMKIRTHLRDLNVYRNLERSLQFSEDIWNAFYQSEVQLKAVRQLKEIIEQLAKAKKARELGRSDRDLKALEVKLAECQSVVDEVGDPPLKFLKAAERVKLVPPTTHRLGQGGIPDLKAAFASEGESESSQGSSDEEERGPSTTPSATISSGPCSITSRNASFVGGKDKEDMEEEEEEEGQGDDDEREEDEQPPPPPKNTRKKHSRKKSKRGRKSR</sequence>
<evidence type="ECO:0000313" key="2">
    <source>
        <dbReference type="Proteomes" id="UP001497444"/>
    </source>
</evidence>
<evidence type="ECO:0000313" key="1">
    <source>
        <dbReference type="EMBL" id="CAK9269687.1"/>
    </source>
</evidence>
<protein>
    <submittedName>
        <fullName evidence="1">Uncharacterized protein</fullName>
    </submittedName>
</protein>
<dbReference type="EMBL" id="OZ020097">
    <property type="protein sequence ID" value="CAK9269687.1"/>
    <property type="molecule type" value="Genomic_DNA"/>
</dbReference>